<feature type="transmembrane region" description="Helical" evidence="9">
    <location>
        <begin position="139"/>
        <end position="160"/>
    </location>
</feature>
<feature type="transmembrane region" description="Helical" evidence="9">
    <location>
        <begin position="328"/>
        <end position="348"/>
    </location>
</feature>
<feature type="region of interest" description="Disordered" evidence="8">
    <location>
        <begin position="1"/>
        <end position="29"/>
    </location>
</feature>
<keyword evidence="4 7" id="KW-0812">Transmembrane</keyword>
<evidence type="ECO:0000256" key="1">
    <source>
        <dbReference type="ARBA" id="ARBA00004141"/>
    </source>
</evidence>
<feature type="transmembrane region" description="Helical" evidence="9">
    <location>
        <begin position="252"/>
        <end position="273"/>
    </location>
</feature>
<dbReference type="InterPro" id="IPR000109">
    <property type="entry name" value="POT_fam"/>
</dbReference>
<dbReference type="GeneID" id="38116990"/>
<dbReference type="SUPFAM" id="SSF103473">
    <property type="entry name" value="MFS general substrate transporter"/>
    <property type="match status" value="1"/>
</dbReference>
<dbReference type="EMBL" id="PVWQ01000007">
    <property type="protein sequence ID" value="RDW76628.1"/>
    <property type="molecule type" value="Genomic_DNA"/>
</dbReference>
<evidence type="ECO:0000313" key="11">
    <source>
        <dbReference type="Proteomes" id="UP000256690"/>
    </source>
</evidence>
<evidence type="ECO:0000256" key="9">
    <source>
        <dbReference type="SAM" id="Phobius"/>
    </source>
</evidence>
<organism evidence="10 11">
    <name type="scientific">Aspergillus mulundensis</name>
    <dbReference type="NCBI Taxonomy" id="1810919"/>
    <lineage>
        <taxon>Eukaryota</taxon>
        <taxon>Fungi</taxon>
        <taxon>Dikarya</taxon>
        <taxon>Ascomycota</taxon>
        <taxon>Pezizomycotina</taxon>
        <taxon>Eurotiomycetes</taxon>
        <taxon>Eurotiomycetidae</taxon>
        <taxon>Eurotiales</taxon>
        <taxon>Aspergillaceae</taxon>
        <taxon>Aspergillus</taxon>
        <taxon>Aspergillus subgen. Nidulantes</taxon>
    </lineage>
</organism>
<evidence type="ECO:0000256" key="3">
    <source>
        <dbReference type="ARBA" id="ARBA00022448"/>
    </source>
</evidence>
<dbReference type="Proteomes" id="UP000256690">
    <property type="component" value="Unassembled WGS sequence"/>
</dbReference>
<comment type="caution">
    <text evidence="10">The sequence shown here is derived from an EMBL/GenBank/DDBJ whole genome shotgun (WGS) entry which is preliminary data.</text>
</comment>
<feature type="transmembrane region" description="Helical" evidence="9">
    <location>
        <begin position="441"/>
        <end position="460"/>
    </location>
</feature>
<dbReference type="AlphaFoldDB" id="A0A3D8RRP7"/>
<comment type="subcellular location">
    <subcellularLocation>
        <location evidence="1 7">Membrane</location>
        <topology evidence="1 7">Multi-pass membrane protein</topology>
    </subcellularLocation>
</comment>
<evidence type="ECO:0000256" key="7">
    <source>
        <dbReference type="RuleBase" id="RU003755"/>
    </source>
</evidence>
<dbReference type="Pfam" id="PF00854">
    <property type="entry name" value="PTR2"/>
    <property type="match status" value="2"/>
</dbReference>
<proteinExistence type="inferred from homology"/>
<dbReference type="GO" id="GO:0071916">
    <property type="term" value="F:dipeptide transmembrane transporter activity"/>
    <property type="evidence" value="ECO:0007669"/>
    <property type="project" value="UniProtKB-ARBA"/>
</dbReference>
<keyword evidence="5 9" id="KW-1133">Transmembrane helix</keyword>
<dbReference type="RefSeq" id="XP_026602940.1">
    <property type="nucleotide sequence ID" value="XM_026748636.1"/>
</dbReference>
<keyword evidence="3 7" id="KW-0813">Transport</keyword>
<dbReference type="GO" id="GO:0005886">
    <property type="term" value="C:plasma membrane"/>
    <property type="evidence" value="ECO:0007669"/>
    <property type="project" value="UniProtKB-ARBA"/>
</dbReference>
<feature type="compositionally biased region" description="Polar residues" evidence="8">
    <location>
        <begin position="20"/>
        <end position="29"/>
    </location>
</feature>
<dbReference type="InterPro" id="IPR036259">
    <property type="entry name" value="MFS_trans_sf"/>
</dbReference>
<dbReference type="PANTHER" id="PTHR11654">
    <property type="entry name" value="OLIGOPEPTIDE TRANSPORTER-RELATED"/>
    <property type="match status" value="1"/>
</dbReference>
<gene>
    <name evidence="10" type="ORF">DSM5745_06620</name>
</gene>
<evidence type="ECO:0000313" key="10">
    <source>
        <dbReference type="EMBL" id="RDW76628.1"/>
    </source>
</evidence>
<protein>
    <submittedName>
        <fullName evidence="10">Uncharacterized protein</fullName>
    </submittedName>
</protein>
<dbReference type="InterPro" id="IPR018456">
    <property type="entry name" value="PTR2_symporter_CS"/>
</dbReference>
<dbReference type="OrthoDB" id="8904098at2759"/>
<evidence type="ECO:0000256" key="2">
    <source>
        <dbReference type="ARBA" id="ARBA00005982"/>
    </source>
</evidence>
<dbReference type="FunFam" id="1.20.1250.20:FF:000085">
    <property type="entry name" value="MFS peptide transporter Ptr2"/>
    <property type="match status" value="1"/>
</dbReference>
<feature type="transmembrane region" description="Helical" evidence="9">
    <location>
        <begin position="368"/>
        <end position="386"/>
    </location>
</feature>
<name>A0A3D8RRP7_9EURO</name>
<evidence type="ECO:0000256" key="8">
    <source>
        <dbReference type="SAM" id="MobiDB-lite"/>
    </source>
</evidence>
<feature type="transmembrane region" description="Helical" evidence="9">
    <location>
        <begin position="507"/>
        <end position="524"/>
    </location>
</feature>
<dbReference type="Gene3D" id="1.20.1250.20">
    <property type="entry name" value="MFS general substrate transporter like domains"/>
    <property type="match status" value="1"/>
</dbReference>
<dbReference type="PROSITE" id="PS01023">
    <property type="entry name" value="PTR2_2"/>
    <property type="match status" value="1"/>
</dbReference>
<feature type="transmembrane region" description="Helical" evidence="9">
    <location>
        <begin position="481"/>
        <end position="501"/>
    </location>
</feature>
<accession>A0A3D8RRP7</accession>
<feature type="transmembrane region" description="Helical" evidence="9">
    <location>
        <begin position="224"/>
        <end position="246"/>
    </location>
</feature>
<evidence type="ECO:0000256" key="5">
    <source>
        <dbReference type="ARBA" id="ARBA00022989"/>
    </source>
</evidence>
<reference evidence="10 11" key="1">
    <citation type="journal article" date="2018" name="IMA Fungus">
        <title>IMA Genome-F 9: Draft genome sequence of Annulohypoxylon stygium, Aspergillus mulundensis, Berkeleyomyces basicola (syn. Thielaviopsis basicola), Ceratocystis smalleyi, two Cercospora beticola strains, Coleophoma cylindrospora, Fusarium fracticaudum, Phialophora cf. hyalina, and Morchella septimelata.</title>
        <authorList>
            <person name="Wingfield B.D."/>
            <person name="Bills G.F."/>
            <person name="Dong Y."/>
            <person name="Huang W."/>
            <person name="Nel W.J."/>
            <person name="Swalarsk-Parry B.S."/>
            <person name="Vaghefi N."/>
            <person name="Wilken P.M."/>
            <person name="An Z."/>
            <person name="de Beer Z.W."/>
            <person name="De Vos L."/>
            <person name="Chen L."/>
            <person name="Duong T.A."/>
            <person name="Gao Y."/>
            <person name="Hammerbacher A."/>
            <person name="Kikkert J.R."/>
            <person name="Li Y."/>
            <person name="Li H."/>
            <person name="Li K."/>
            <person name="Li Q."/>
            <person name="Liu X."/>
            <person name="Ma X."/>
            <person name="Naidoo K."/>
            <person name="Pethybridge S.J."/>
            <person name="Sun J."/>
            <person name="Steenkamp E.T."/>
            <person name="van der Nest M.A."/>
            <person name="van Wyk S."/>
            <person name="Wingfield M.J."/>
            <person name="Xiong C."/>
            <person name="Yue Q."/>
            <person name="Zhang X."/>
        </authorList>
    </citation>
    <scope>NUCLEOTIDE SEQUENCE [LARGE SCALE GENOMIC DNA]</scope>
    <source>
        <strain evidence="10 11">DSM 5745</strain>
    </source>
</reference>
<keyword evidence="6 9" id="KW-0472">Membrane</keyword>
<feature type="transmembrane region" description="Helical" evidence="9">
    <location>
        <begin position="166"/>
        <end position="184"/>
    </location>
</feature>
<evidence type="ECO:0000256" key="6">
    <source>
        <dbReference type="ARBA" id="ARBA00023136"/>
    </source>
</evidence>
<evidence type="ECO:0000256" key="4">
    <source>
        <dbReference type="ARBA" id="ARBA00022692"/>
    </source>
</evidence>
<keyword evidence="11" id="KW-1185">Reference proteome</keyword>
<feature type="transmembrane region" description="Helical" evidence="9">
    <location>
        <begin position="398"/>
        <end position="421"/>
    </location>
</feature>
<comment type="similarity">
    <text evidence="2 7">Belongs to the major facilitator superfamily. Proton-dependent oligopeptide transporter (POT/PTR) (TC 2.A.17) family.</text>
</comment>
<sequence>MADSTSSHSIELGQQAKAPTVSTCSTSQGREYPTARELKTLPRVAGKVHWTAYTIAFVELCERFSYHGTTAVFTNFIQQPLPPNSTTGAGFSGQPGALGHGQRASTGLNTFNTFWCYLMPIFGGWIADEFLGRLNTIQLSILFAMIGHVLLIISALPPVIAHPDGALTVFAIGLVIFGVGVGGFKSNIAPLIAEQHRGYRPYLKTDPVTGERYIVDPAQTVSRVFMYFYFMINVGALIGSISMVYAEKYIGFWLSFLLPTAMFAFCPVVLFLCRNKYDTTPATGWNNCKDDDFWRNVKPSNLRHRPSWMTFDDQWVDEVRRGVKACSVFAWFPLYWLAYGQMTGNLISQAATMQLHGVPNDIINNLDPLALIIFIPIMDQIVYPLIRKTGFRFTPLKRIYVGFMVASASMIAATVIQHIIYVRSPCHNRASSCDKPANLSVWVQTVPYVLIALSEIFTSISGYEYAYTKAPKNMKSIVQSLYLFTNAISAAIQQGLTSLSADPLLKWNYGFIAVLAFFGGHIFWRRHWRLDKEEDYLNHLEPSSFLGRNSGQGRRNRRRDVDLEQ</sequence>